<keyword evidence="6 13" id="KW-0645">Protease</keyword>
<evidence type="ECO:0000256" key="7">
    <source>
        <dbReference type="ARBA" id="ARBA00022723"/>
    </source>
</evidence>
<comment type="catalytic activity">
    <reaction evidence="1">
        <text>Release of an N-terminal octapeptide as second stage of processing of some proteins imported into the mitochondrion.</text>
        <dbReference type="EC" id="3.4.24.59"/>
    </reaction>
</comment>
<dbReference type="InterPro" id="IPR024077">
    <property type="entry name" value="Neurolysin/TOP_dom2"/>
</dbReference>
<dbReference type="PANTHER" id="PTHR11804:SF79">
    <property type="entry name" value="MITOCHONDRIAL INTERMEDIATE PEPTIDASE"/>
    <property type="match status" value="1"/>
</dbReference>
<dbReference type="InterPro" id="IPR045090">
    <property type="entry name" value="Pept_M3A_M3B"/>
</dbReference>
<dbReference type="GO" id="GO:0006627">
    <property type="term" value="P:protein processing involved in protein targeting to mitochondrion"/>
    <property type="evidence" value="ECO:0007669"/>
    <property type="project" value="TreeGrafter"/>
</dbReference>
<keyword evidence="9 13" id="KW-0862">Zinc</keyword>
<dbReference type="GO" id="GO:0006518">
    <property type="term" value="P:peptide metabolic process"/>
    <property type="evidence" value="ECO:0007669"/>
    <property type="project" value="TreeGrafter"/>
</dbReference>
<evidence type="ECO:0000256" key="8">
    <source>
        <dbReference type="ARBA" id="ARBA00022801"/>
    </source>
</evidence>
<evidence type="ECO:0000256" key="10">
    <source>
        <dbReference type="ARBA" id="ARBA00022946"/>
    </source>
</evidence>
<evidence type="ECO:0000256" key="6">
    <source>
        <dbReference type="ARBA" id="ARBA00022670"/>
    </source>
</evidence>
<dbReference type="EC" id="3.4.24.59" evidence="4"/>
<protein>
    <recommendedName>
        <fullName evidence="5">Mitochondrial intermediate peptidase</fullName>
        <ecNumber evidence="4">3.4.24.59</ecNumber>
    </recommendedName>
</protein>
<dbReference type="Pfam" id="PF01432">
    <property type="entry name" value="Peptidase_M3"/>
    <property type="match status" value="1"/>
</dbReference>
<dbReference type="InterPro" id="IPR001567">
    <property type="entry name" value="Pept_M3A_M3B_dom"/>
</dbReference>
<dbReference type="Gene3D" id="3.40.390.10">
    <property type="entry name" value="Collagenase (Catalytic Domain)"/>
    <property type="match status" value="1"/>
</dbReference>
<dbReference type="GO" id="GO:0004222">
    <property type="term" value="F:metalloendopeptidase activity"/>
    <property type="evidence" value="ECO:0007669"/>
    <property type="project" value="UniProtKB-EC"/>
</dbReference>
<dbReference type="AlphaFoldDB" id="A0A9P6WJ70"/>
<evidence type="ECO:0000256" key="4">
    <source>
        <dbReference type="ARBA" id="ARBA00012441"/>
    </source>
</evidence>
<keyword evidence="8 13" id="KW-0378">Hydrolase</keyword>
<keyword evidence="7 13" id="KW-0479">Metal-binding</keyword>
<evidence type="ECO:0000256" key="13">
    <source>
        <dbReference type="RuleBase" id="RU003435"/>
    </source>
</evidence>
<evidence type="ECO:0000256" key="12">
    <source>
        <dbReference type="ARBA" id="ARBA00023128"/>
    </source>
</evidence>
<evidence type="ECO:0000313" key="15">
    <source>
        <dbReference type="EMBL" id="KAG0688140.1"/>
    </source>
</evidence>
<dbReference type="InterPro" id="IPR024079">
    <property type="entry name" value="MetalloPept_cat_dom_sf"/>
</dbReference>
<dbReference type="PANTHER" id="PTHR11804">
    <property type="entry name" value="PROTEASE M3 THIMET OLIGOPEPTIDASE-RELATED"/>
    <property type="match status" value="1"/>
</dbReference>
<comment type="similarity">
    <text evidence="3 13">Belongs to the peptidase M3 family.</text>
</comment>
<keyword evidence="16" id="KW-1185">Reference proteome</keyword>
<comment type="subcellular location">
    <subcellularLocation>
        <location evidence="2">Mitochondrion matrix</location>
    </subcellularLocation>
</comment>
<feature type="domain" description="Peptidase M3A/M3B catalytic" evidence="14">
    <location>
        <begin position="326"/>
        <end position="808"/>
    </location>
</feature>
<evidence type="ECO:0000256" key="3">
    <source>
        <dbReference type="ARBA" id="ARBA00006040"/>
    </source>
</evidence>
<keyword evidence="10" id="KW-0809">Transit peptide</keyword>
<dbReference type="GO" id="GO:0005759">
    <property type="term" value="C:mitochondrial matrix"/>
    <property type="evidence" value="ECO:0007669"/>
    <property type="project" value="UniProtKB-SubCell"/>
</dbReference>
<evidence type="ECO:0000313" key="16">
    <source>
        <dbReference type="Proteomes" id="UP000697127"/>
    </source>
</evidence>
<reference evidence="15" key="1">
    <citation type="submission" date="2020-11" db="EMBL/GenBank/DDBJ databases">
        <title>Kefir isolates.</title>
        <authorList>
            <person name="Marcisauskas S."/>
            <person name="Kim Y."/>
            <person name="Blasche S."/>
        </authorList>
    </citation>
    <scope>NUCLEOTIDE SEQUENCE</scope>
    <source>
        <strain evidence="15">Olga-1</strain>
    </source>
</reference>
<dbReference type="Gene3D" id="1.10.1370.10">
    <property type="entry name" value="Neurolysin, domain 3"/>
    <property type="match status" value="1"/>
</dbReference>
<dbReference type="SUPFAM" id="SSF55486">
    <property type="entry name" value="Metalloproteases ('zincins'), catalytic domain"/>
    <property type="match status" value="1"/>
</dbReference>
<accession>A0A9P6WJ70</accession>
<dbReference type="CDD" id="cd06457">
    <property type="entry name" value="M3A_MIP"/>
    <property type="match status" value="1"/>
</dbReference>
<proteinExistence type="inferred from homology"/>
<dbReference type="Proteomes" id="UP000697127">
    <property type="component" value="Unassembled WGS sequence"/>
</dbReference>
<dbReference type="GO" id="GO:0046872">
    <property type="term" value="F:metal ion binding"/>
    <property type="evidence" value="ECO:0007669"/>
    <property type="project" value="UniProtKB-UniRule"/>
</dbReference>
<evidence type="ECO:0000256" key="1">
    <source>
        <dbReference type="ARBA" id="ARBA00000436"/>
    </source>
</evidence>
<dbReference type="InterPro" id="IPR033851">
    <property type="entry name" value="M3A_MIP"/>
</dbReference>
<sequence length="817" mass="92935">MIKRPYTIFTRSVVTTKSSNISTNSKIISKFKTINSINSTKISKLHFHTKSELRLKKISDNEHIEKLFDSKNYWENFNISEDQKSSNLPPPSSSSSSMFANLNFNTLNKNSVGLFCNPYLKTPKGLKKFAEESLDRARALTNHMIEDQSEESLKSYIKELDRLSDMLCRVIDLCEFVRAAHPNSSFVKTAEECHAQLFEHMNILNTSKPLFDKLQKVLYDKNLNIRKSLTKEEISVGELLYADFKKSGIDMDDATGEQFVQLSSYIASAGQEFNNNITTPKSSNIKIQPSEWQENDINPEYMNLLSKGFDGSLTIPIYGHIPFELLRSCPNKTIREKIWIALHSVPDNQLILLNNLLRCRSILANLMGCNNYSQYALEDKMARNPDNVVGFLKGLINDLQPKILKELRLLYKYFPIGTVKENPTDEELVKTIKPWDREYLLTKHVLSQKSSQNEDITQYFSLGTVVSGLSQLFHSIYGIKLVPQKIKPGEVWSDGVRRFDAISDKEGKVGIMYLDLLHRQGKTPHPAHFTVCCSRVLDNAELDKNDPFNLSLPTTSTVETVIQKGKTYQLPVISLVCNYYPTKNNLGIIFLTLEQVATLFHEMGHAMHSMLGRTSLHNVSGTRCQTDFVELPSILHETFARDERVLASFGKHYKTGKPVPIDLLKKHLESDKILTSCETFGQVKMALLDQLYHGASGCNVNDDSFNLLDLYHQLESNLVVLADDKSSWPGKFGHLYSYGALYYSYLLDRAISSKVWTELFDKDPLSREAGEKFKNEVLRWGGSRDPWVCISKVLNVKELAKGDVKAMQYISKDSELL</sequence>
<comment type="cofactor">
    <cofactor evidence="13">
        <name>Zn(2+)</name>
        <dbReference type="ChEBI" id="CHEBI:29105"/>
    </cofactor>
    <text evidence="13">Binds 1 zinc ion.</text>
</comment>
<keyword evidence="12" id="KW-0496">Mitochondrion</keyword>
<keyword evidence="11 13" id="KW-0482">Metalloprotease</keyword>
<evidence type="ECO:0000256" key="5">
    <source>
        <dbReference type="ARBA" id="ARBA00018046"/>
    </source>
</evidence>
<comment type="caution">
    <text evidence="15">The sequence shown here is derived from an EMBL/GenBank/DDBJ whole genome shotgun (WGS) entry which is preliminary data.</text>
</comment>
<gene>
    <name evidence="15" type="primary">OCT1</name>
    <name evidence="15" type="ORF">C6P40_001343</name>
</gene>
<evidence type="ECO:0000256" key="11">
    <source>
        <dbReference type="ARBA" id="ARBA00023049"/>
    </source>
</evidence>
<evidence type="ECO:0000256" key="2">
    <source>
        <dbReference type="ARBA" id="ARBA00004305"/>
    </source>
</evidence>
<evidence type="ECO:0000256" key="9">
    <source>
        <dbReference type="ARBA" id="ARBA00022833"/>
    </source>
</evidence>
<evidence type="ECO:0000259" key="14">
    <source>
        <dbReference type="Pfam" id="PF01432"/>
    </source>
</evidence>
<dbReference type="EMBL" id="PUHW01000178">
    <property type="protein sequence ID" value="KAG0688140.1"/>
    <property type="molecule type" value="Genomic_DNA"/>
</dbReference>
<name>A0A9P6WJ70_9ASCO</name>
<organism evidence="15 16">
    <name type="scientific">Pichia californica</name>
    <dbReference type="NCBI Taxonomy" id="460514"/>
    <lineage>
        <taxon>Eukaryota</taxon>
        <taxon>Fungi</taxon>
        <taxon>Dikarya</taxon>
        <taxon>Ascomycota</taxon>
        <taxon>Saccharomycotina</taxon>
        <taxon>Pichiomycetes</taxon>
        <taxon>Pichiales</taxon>
        <taxon>Pichiaceae</taxon>
        <taxon>Pichia</taxon>
    </lineage>
</organism>